<accession>A0A0W0VPX3</accession>
<comment type="pathway">
    <text evidence="1 9">Porphyrin-containing compound metabolism; protoporphyrin-IX biosynthesis; coproporphyrinogen-III from 5-aminolevulinate: step 3/4.</text>
</comment>
<dbReference type="AlphaFoldDB" id="A0A0W0VPX3"/>
<dbReference type="PANTHER" id="PTHR38042:SF1">
    <property type="entry name" value="UROPORPHYRINOGEN-III SYNTHASE, CHLOROPLASTIC"/>
    <property type="match status" value="1"/>
</dbReference>
<evidence type="ECO:0000256" key="3">
    <source>
        <dbReference type="ARBA" id="ARBA00013109"/>
    </source>
</evidence>
<sequence>MSHALQGLRILNTRPLPQGKTLSYAIENAGGTAIECPALAIEGVEFLLPVLTHFEQAIFISANAVAYCFSRLLQRDIHWPSTIHHVIAVGQGTANALRQYSVGVTDIPEESNSESLLTLPSLQKIEGKNILLVKGKEGRGLIADTLTQRGAQLSILEVYKRIMPKHDKEYLYSLWQEQAVDIILFTSEQAMQNIFAMFGEPAYRWLCTTPCLVISKRLAKAASLLGMQQIIVSKPEAIIDTLHHFNQGLVHGK</sequence>
<dbReference type="InterPro" id="IPR039793">
    <property type="entry name" value="UROS/Hem4"/>
</dbReference>
<dbReference type="InterPro" id="IPR003754">
    <property type="entry name" value="4pyrrol_synth_uPrphyn_synth"/>
</dbReference>
<comment type="function">
    <text evidence="6 9">Catalyzes cyclization of the linear tetrapyrrole, hydroxymethylbilane, to the macrocyclic uroporphyrinogen III.</text>
</comment>
<evidence type="ECO:0000259" key="10">
    <source>
        <dbReference type="Pfam" id="PF02602"/>
    </source>
</evidence>
<gene>
    <name evidence="11" type="primary">hemD</name>
    <name evidence="11" type="ORF">Llan_1326</name>
</gene>
<evidence type="ECO:0000256" key="2">
    <source>
        <dbReference type="ARBA" id="ARBA00008133"/>
    </source>
</evidence>
<keyword evidence="12" id="KW-1185">Reference proteome</keyword>
<dbReference type="UniPathway" id="UPA00251">
    <property type="reaction ID" value="UER00320"/>
</dbReference>
<dbReference type="SUPFAM" id="SSF69618">
    <property type="entry name" value="HemD-like"/>
    <property type="match status" value="1"/>
</dbReference>
<dbReference type="PATRIC" id="fig|45067.4.peg.1392"/>
<protein>
    <recommendedName>
        <fullName evidence="7 9">Uroporphyrinogen-III synthase</fullName>
        <ecNumber evidence="3 9">4.2.1.75</ecNumber>
    </recommendedName>
</protein>
<evidence type="ECO:0000256" key="6">
    <source>
        <dbReference type="ARBA" id="ARBA00037589"/>
    </source>
</evidence>
<keyword evidence="5 9" id="KW-0627">Porphyrin biosynthesis</keyword>
<comment type="caution">
    <text evidence="11">The sequence shown here is derived from an EMBL/GenBank/DDBJ whole genome shotgun (WGS) entry which is preliminary data.</text>
</comment>
<evidence type="ECO:0000313" key="12">
    <source>
        <dbReference type="Proteomes" id="UP000054869"/>
    </source>
</evidence>
<comment type="similarity">
    <text evidence="2 9">Belongs to the uroporphyrinogen-III synthase family.</text>
</comment>
<evidence type="ECO:0000256" key="7">
    <source>
        <dbReference type="ARBA" id="ARBA00040167"/>
    </source>
</evidence>
<proteinExistence type="inferred from homology"/>
<keyword evidence="4 9" id="KW-0456">Lyase</keyword>
<comment type="catalytic activity">
    <reaction evidence="8 9">
        <text>hydroxymethylbilane = uroporphyrinogen III + H2O</text>
        <dbReference type="Rhea" id="RHEA:18965"/>
        <dbReference type="ChEBI" id="CHEBI:15377"/>
        <dbReference type="ChEBI" id="CHEBI:57308"/>
        <dbReference type="ChEBI" id="CHEBI:57845"/>
        <dbReference type="EC" id="4.2.1.75"/>
    </reaction>
</comment>
<dbReference type="STRING" id="45067.Llan_1326"/>
<dbReference type="InterPro" id="IPR036108">
    <property type="entry name" value="4pyrrol_syn_uPrphyn_synt_sf"/>
</dbReference>
<dbReference type="Pfam" id="PF02602">
    <property type="entry name" value="HEM4"/>
    <property type="match status" value="1"/>
</dbReference>
<dbReference type="Gene3D" id="3.40.50.10090">
    <property type="match status" value="2"/>
</dbReference>
<dbReference type="CDD" id="cd06578">
    <property type="entry name" value="HemD"/>
    <property type="match status" value="1"/>
</dbReference>
<dbReference type="eggNOG" id="COG1587">
    <property type="taxonomic scope" value="Bacteria"/>
</dbReference>
<organism evidence="11 12">
    <name type="scientific">Legionella lansingensis</name>
    <dbReference type="NCBI Taxonomy" id="45067"/>
    <lineage>
        <taxon>Bacteria</taxon>
        <taxon>Pseudomonadati</taxon>
        <taxon>Pseudomonadota</taxon>
        <taxon>Gammaproteobacteria</taxon>
        <taxon>Legionellales</taxon>
        <taxon>Legionellaceae</taxon>
        <taxon>Legionella</taxon>
    </lineage>
</organism>
<evidence type="ECO:0000256" key="4">
    <source>
        <dbReference type="ARBA" id="ARBA00023239"/>
    </source>
</evidence>
<reference evidence="11 12" key="1">
    <citation type="submission" date="2015-11" db="EMBL/GenBank/DDBJ databases">
        <title>Genomic analysis of 38 Legionella species identifies large and diverse effector repertoires.</title>
        <authorList>
            <person name="Burstein D."/>
            <person name="Amaro F."/>
            <person name="Zusman T."/>
            <person name="Lifshitz Z."/>
            <person name="Cohen O."/>
            <person name="Gilbert J.A."/>
            <person name="Pupko T."/>
            <person name="Shuman H.A."/>
            <person name="Segal G."/>
        </authorList>
    </citation>
    <scope>NUCLEOTIDE SEQUENCE [LARGE SCALE GENOMIC DNA]</scope>
    <source>
        <strain evidence="11 12">ATCC 49751</strain>
    </source>
</reference>
<dbReference type="OrthoDB" id="9787650at2"/>
<name>A0A0W0VPX3_9GAMM</name>
<evidence type="ECO:0000313" key="11">
    <source>
        <dbReference type="EMBL" id="KTD22063.1"/>
    </source>
</evidence>
<evidence type="ECO:0000256" key="5">
    <source>
        <dbReference type="ARBA" id="ARBA00023244"/>
    </source>
</evidence>
<feature type="domain" description="Tetrapyrrole biosynthesis uroporphyrinogen III synthase" evidence="10">
    <location>
        <begin position="22"/>
        <end position="234"/>
    </location>
</feature>
<dbReference type="GO" id="GO:0006782">
    <property type="term" value="P:protoporphyrinogen IX biosynthetic process"/>
    <property type="evidence" value="ECO:0007669"/>
    <property type="project" value="UniProtKB-UniRule"/>
</dbReference>
<dbReference type="PANTHER" id="PTHR38042">
    <property type="entry name" value="UROPORPHYRINOGEN-III SYNTHASE, CHLOROPLASTIC"/>
    <property type="match status" value="1"/>
</dbReference>
<dbReference type="Proteomes" id="UP000054869">
    <property type="component" value="Unassembled WGS sequence"/>
</dbReference>
<dbReference type="GO" id="GO:0006780">
    <property type="term" value="P:uroporphyrinogen III biosynthetic process"/>
    <property type="evidence" value="ECO:0007669"/>
    <property type="project" value="UniProtKB-UniRule"/>
</dbReference>
<dbReference type="GO" id="GO:0004852">
    <property type="term" value="F:uroporphyrinogen-III synthase activity"/>
    <property type="evidence" value="ECO:0007669"/>
    <property type="project" value="UniProtKB-UniRule"/>
</dbReference>
<dbReference type="EC" id="4.2.1.75" evidence="3 9"/>
<evidence type="ECO:0000256" key="8">
    <source>
        <dbReference type="ARBA" id="ARBA00048617"/>
    </source>
</evidence>
<evidence type="ECO:0000256" key="1">
    <source>
        <dbReference type="ARBA" id="ARBA00004772"/>
    </source>
</evidence>
<dbReference type="EMBL" id="LNYI01000028">
    <property type="protein sequence ID" value="KTD22063.1"/>
    <property type="molecule type" value="Genomic_DNA"/>
</dbReference>
<evidence type="ECO:0000256" key="9">
    <source>
        <dbReference type="RuleBase" id="RU366031"/>
    </source>
</evidence>